<feature type="transmembrane region" description="Helical" evidence="5">
    <location>
        <begin position="33"/>
        <end position="54"/>
    </location>
</feature>
<evidence type="ECO:0000256" key="2">
    <source>
        <dbReference type="ARBA" id="ARBA00022692"/>
    </source>
</evidence>
<feature type="transmembrane region" description="Helical" evidence="5">
    <location>
        <begin position="155"/>
        <end position="175"/>
    </location>
</feature>
<dbReference type="InterPro" id="IPR000620">
    <property type="entry name" value="EamA_dom"/>
</dbReference>
<keyword evidence="8" id="KW-1185">Reference proteome</keyword>
<evidence type="ECO:0000256" key="5">
    <source>
        <dbReference type="SAM" id="Phobius"/>
    </source>
</evidence>
<feature type="transmembrane region" description="Helical" evidence="5">
    <location>
        <begin position="99"/>
        <end position="119"/>
    </location>
</feature>
<accession>A0A0W1R5L0</accession>
<dbReference type="RefSeq" id="WP_058582959.1">
    <property type="nucleotide sequence ID" value="NZ_LOPU01000030.1"/>
</dbReference>
<dbReference type="STRING" id="1514971.AUR64_18590"/>
<feature type="transmembrane region" description="Helical" evidence="5">
    <location>
        <begin position="126"/>
        <end position="143"/>
    </location>
</feature>
<keyword evidence="3 5" id="KW-1133">Transmembrane helix</keyword>
<proteinExistence type="predicted"/>
<keyword evidence="4 5" id="KW-0472">Membrane</keyword>
<feature type="transmembrane region" description="Helical" evidence="5">
    <location>
        <begin position="218"/>
        <end position="237"/>
    </location>
</feature>
<evidence type="ECO:0000259" key="6">
    <source>
        <dbReference type="Pfam" id="PF00892"/>
    </source>
</evidence>
<keyword evidence="2 5" id="KW-0812">Transmembrane</keyword>
<dbReference type="EMBL" id="LOPU01000030">
    <property type="protein sequence ID" value="KTG08675.1"/>
    <property type="molecule type" value="Genomic_DNA"/>
</dbReference>
<feature type="transmembrane region" description="Helical" evidence="5">
    <location>
        <begin position="187"/>
        <end position="206"/>
    </location>
</feature>
<organism evidence="7 8">
    <name type="scientific">Haloprofundus marisrubri</name>
    <dbReference type="NCBI Taxonomy" id="1514971"/>
    <lineage>
        <taxon>Archaea</taxon>
        <taxon>Methanobacteriati</taxon>
        <taxon>Methanobacteriota</taxon>
        <taxon>Stenosarchaea group</taxon>
        <taxon>Halobacteria</taxon>
        <taxon>Halobacteriales</taxon>
        <taxon>Haloferacaceae</taxon>
        <taxon>Haloprofundus</taxon>
    </lineage>
</organism>
<dbReference type="Pfam" id="PF00892">
    <property type="entry name" value="EamA"/>
    <property type="match status" value="2"/>
</dbReference>
<sequence length="314" mass="32556">MSRYRDVGLFFLLSSLWGGSFVAIEVGLEDLPPVLFAALRFDVAAVLLLGYVALRLDDPLPRTRGDVGAIVASGLLIVAANNTLLFVGQTQTTGSIASIVYSLNPILTTAFAALLVGSVGLDVRGYVGVLLGLVGVVVVAGPDRALLTGDLSNDAIGVAIVFCAAVAVSLGSVLVRRADARLPSVAVTGWSMAFGAVVIHASSLAAEGIPSVSFSAQTGLALLFLGVFASALAYSIYFDILDRQGPFQANLVAYVVPVVATLLGWSLLEEEITAMTVGGFLLVFLGFALVKYETLAAEFSNVRAGARAIIGAFR</sequence>
<dbReference type="Proteomes" id="UP000054387">
    <property type="component" value="Unassembled WGS sequence"/>
</dbReference>
<name>A0A0W1R5L0_9EURY</name>
<feature type="domain" description="EamA" evidence="6">
    <location>
        <begin position="156"/>
        <end position="290"/>
    </location>
</feature>
<feature type="domain" description="EamA" evidence="6">
    <location>
        <begin position="9"/>
        <end position="139"/>
    </location>
</feature>
<dbReference type="InterPro" id="IPR050638">
    <property type="entry name" value="AA-Vitamin_Transporters"/>
</dbReference>
<feature type="transmembrane region" description="Helical" evidence="5">
    <location>
        <begin position="66"/>
        <end position="87"/>
    </location>
</feature>
<comment type="subcellular location">
    <subcellularLocation>
        <location evidence="1">Membrane</location>
        <topology evidence="1">Multi-pass membrane protein</topology>
    </subcellularLocation>
</comment>
<dbReference type="SUPFAM" id="SSF103481">
    <property type="entry name" value="Multidrug resistance efflux transporter EmrE"/>
    <property type="match status" value="2"/>
</dbReference>
<dbReference type="PANTHER" id="PTHR32322:SF2">
    <property type="entry name" value="EAMA DOMAIN-CONTAINING PROTEIN"/>
    <property type="match status" value="1"/>
</dbReference>
<dbReference type="AlphaFoldDB" id="A0A0W1R5L0"/>
<evidence type="ECO:0000256" key="1">
    <source>
        <dbReference type="ARBA" id="ARBA00004141"/>
    </source>
</evidence>
<feature type="transmembrane region" description="Helical" evidence="5">
    <location>
        <begin position="272"/>
        <end position="290"/>
    </location>
</feature>
<dbReference type="InterPro" id="IPR037185">
    <property type="entry name" value="EmrE-like"/>
</dbReference>
<evidence type="ECO:0000313" key="8">
    <source>
        <dbReference type="Proteomes" id="UP000054387"/>
    </source>
</evidence>
<evidence type="ECO:0000256" key="4">
    <source>
        <dbReference type="ARBA" id="ARBA00023136"/>
    </source>
</evidence>
<feature type="transmembrane region" description="Helical" evidence="5">
    <location>
        <begin position="249"/>
        <end position="266"/>
    </location>
</feature>
<comment type="caution">
    <text evidence="7">The sequence shown here is derived from an EMBL/GenBank/DDBJ whole genome shotgun (WGS) entry which is preliminary data.</text>
</comment>
<dbReference type="PANTHER" id="PTHR32322">
    <property type="entry name" value="INNER MEMBRANE TRANSPORTER"/>
    <property type="match status" value="1"/>
</dbReference>
<dbReference type="GO" id="GO:0016020">
    <property type="term" value="C:membrane"/>
    <property type="evidence" value="ECO:0007669"/>
    <property type="project" value="UniProtKB-SubCell"/>
</dbReference>
<evidence type="ECO:0000313" key="7">
    <source>
        <dbReference type="EMBL" id="KTG08675.1"/>
    </source>
</evidence>
<evidence type="ECO:0000256" key="3">
    <source>
        <dbReference type="ARBA" id="ARBA00022989"/>
    </source>
</evidence>
<gene>
    <name evidence="7" type="ORF">AUR64_18590</name>
</gene>
<protein>
    <recommendedName>
        <fullName evidence="6">EamA domain-containing protein</fullName>
    </recommendedName>
</protein>
<dbReference type="OrthoDB" id="17861at2157"/>
<reference evidence="7 8" key="1">
    <citation type="submission" date="2015-12" db="EMBL/GenBank/DDBJ databases">
        <title>Haloprofundus marisrubri gen. nov., sp. nov., an extremely halophilic archaeon isolated from the Discovery deep brine-seawater interface in the Red Sea.</title>
        <authorList>
            <person name="Zhang G."/>
            <person name="Stingl U."/>
            <person name="Rashid M."/>
        </authorList>
    </citation>
    <scope>NUCLEOTIDE SEQUENCE [LARGE SCALE GENOMIC DNA]</scope>
    <source>
        <strain evidence="7 8">SB9</strain>
    </source>
</reference>